<proteinExistence type="inferred from homology"/>
<accession>A0A6I1ENB6</accession>
<feature type="domain" description="Glycosyltransferase 2-like" evidence="2">
    <location>
        <begin position="6"/>
        <end position="109"/>
    </location>
</feature>
<organism evidence="3 4">
    <name type="scientific">Sutterella seckii</name>
    <dbReference type="NCBI Taxonomy" id="1944635"/>
    <lineage>
        <taxon>Bacteria</taxon>
        <taxon>Pseudomonadati</taxon>
        <taxon>Pseudomonadota</taxon>
        <taxon>Betaproteobacteria</taxon>
        <taxon>Burkholderiales</taxon>
        <taxon>Sutterellaceae</taxon>
        <taxon>Sutterella</taxon>
    </lineage>
</organism>
<reference evidence="3 4" key="1">
    <citation type="submission" date="2019-10" db="EMBL/GenBank/DDBJ databases">
        <title>Genome diversity of Sutterella seckii.</title>
        <authorList>
            <person name="Chaplin A.V."/>
            <person name="Sokolova S.R."/>
            <person name="Mosin K.A."/>
            <person name="Ivanova E.L."/>
            <person name="Kochetkova T.O."/>
            <person name="Goltsov A.Y."/>
            <person name="Trofimov D.Y."/>
            <person name="Efimov B.A."/>
        </authorList>
    </citation>
    <scope>NUCLEOTIDE SEQUENCE [LARGE SCALE GENOMIC DNA]</scope>
    <source>
        <strain evidence="3 4">ASD393</strain>
    </source>
</reference>
<sequence>MENGISVVLLTRNEEINIDACLSSCTFADEIIVVDDGSTDRTIEIAEKHNARIFHRALNGDWAQQKTFAIAQASCRWVFLMDADERVTPDLAAKILERSKGDDRAYEVQRHNRFKHIRAEHGNMRPDWVCRFVPKALVTVHGQVHEEVKVSCPKEKIEGDGMIHYPYRTWGQYLNKLNTYSELSADRYLSEGKSVSVFKDIVCRPLWSFIKIYFLNKGFLDGKVGFMFSVNNAVYTMNKYVKYYFLKNYSGEL</sequence>
<dbReference type="PANTHER" id="PTHR43630">
    <property type="entry name" value="POLY-BETA-1,6-N-ACETYL-D-GLUCOSAMINE SYNTHASE"/>
    <property type="match status" value="1"/>
</dbReference>
<dbReference type="Pfam" id="PF00535">
    <property type="entry name" value="Glycos_transf_2"/>
    <property type="match status" value="1"/>
</dbReference>
<dbReference type="OrthoDB" id="9815923at2"/>
<dbReference type="GO" id="GO:0016740">
    <property type="term" value="F:transferase activity"/>
    <property type="evidence" value="ECO:0007669"/>
    <property type="project" value="UniProtKB-KW"/>
</dbReference>
<keyword evidence="3" id="KW-0808">Transferase</keyword>
<dbReference type="Gene3D" id="3.90.550.10">
    <property type="entry name" value="Spore Coat Polysaccharide Biosynthesis Protein SpsA, Chain A"/>
    <property type="match status" value="1"/>
</dbReference>
<dbReference type="CDD" id="cd02511">
    <property type="entry name" value="Beta4Glucosyltransferase"/>
    <property type="match status" value="1"/>
</dbReference>
<evidence type="ECO:0000313" key="3">
    <source>
        <dbReference type="EMBL" id="KAB7659645.1"/>
    </source>
</evidence>
<dbReference type="InterPro" id="IPR001173">
    <property type="entry name" value="Glyco_trans_2-like"/>
</dbReference>
<dbReference type="EMBL" id="WEHX01000038">
    <property type="protein sequence ID" value="KAB7659645.1"/>
    <property type="molecule type" value="Genomic_DNA"/>
</dbReference>
<dbReference type="PANTHER" id="PTHR43630:SF2">
    <property type="entry name" value="GLYCOSYLTRANSFERASE"/>
    <property type="match status" value="1"/>
</dbReference>
<comment type="similarity">
    <text evidence="1">Belongs to the glycosyltransferase 2 family. WaaE/KdtX subfamily.</text>
</comment>
<evidence type="ECO:0000259" key="2">
    <source>
        <dbReference type="Pfam" id="PF00535"/>
    </source>
</evidence>
<gene>
    <name evidence="3" type="ORF">GBM95_06810</name>
</gene>
<name>A0A6I1ENB6_9BURK</name>
<protein>
    <submittedName>
        <fullName evidence="3">Glycosyltransferase family 2 protein</fullName>
    </submittedName>
</protein>
<evidence type="ECO:0000313" key="4">
    <source>
        <dbReference type="Proteomes" id="UP000430564"/>
    </source>
</evidence>
<dbReference type="Proteomes" id="UP000430564">
    <property type="component" value="Unassembled WGS sequence"/>
</dbReference>
<evidence type="ECO:0000256" key="1">
    <source>
        <dbReference type="ARBA" id="ARBA00038494"/>
    </source>
</evidence>
<dbReference type="InterPro" id="IPR029044">
    <property type="entry name" value="Nucleotide-diphossugar_trans"/>
</dbReference>
<dbReference type="AlphaFoldDB" id="A0A6I1ENB6"/>
<dbReference type="SUPFAM" id="SSF53448">
    <property type="entry name" value="Nucleotide-diphospho-sugar transferases"/>
    <property type="match status" value="1"/>
</dbReference>
<dbReference type="RefSeq" id="WP_152158421.1">
    <property type="nucleotide sequence ID" value="NZ_WEHX01000038.1"/>
</dbReference>
<comment type="caution">
    <text evidence="3">The sequence shown here is derived from an EMBL/GenBank/DDBJ whole genome shotgun (WGS) entry which is preliminary data.</text>
</comment>